<evidence type="ECO:0000256" key="8">
    <source>
        <dbReference type="ARBA" id="ARBA00023315"/>
    </source>
</evidence>
<feature type="transmembrane region" description="Helical" evidence="9">
    <location>
        <begin position="482"/>
        <end position="500"/>
    </location>
</feature>
<dbReference type="PROSITE" id="PS50263">
    <property type="entry name" value="CN_HYDROLASE"/>
    <property type="match status" value="1"/>
</dbReference>
<protein>
    <recommendedName>
        <fullName evidence="9">Apolipoprotein N-acyltransferase</fullName>
        <shortName evidence="9">ALP N-acyltransferase</shortName>
        <ecNumber evidence="9">2.3.1.269</ecNumber>
    </recommendedName>
</protein>
<organism evidence="11 12">
    <name type="scientific">Yoonia ponticola</name>
    <dbReference type="NCBI Taxonomy" id="1524255"/>
    <lineage>
        <taxon>Bacteria</taxon>
        <taxon>Pseudomonadati</taxon>
        <taxon>Pseudomonadota</taxon>
        <taxon>Alphaproteobacteria</taxon>
        <taxon>Rhodobacterales</taxon>
        <taxon>Paracoccaceae</taxon>
        <taxon>Yoonia</taxon>
    </lineage>
</organism>
<dbReference type="NCBIfam" id="TIGR00546">
    <property type="entry name" value="lnt"/>
    <property type="match status" value="1"/>
</dbReference>
<dbReference type="InterPro" id="IPR045378">
    <property type="entry name" value="LNT_N"/>
</dbReference>
<evidence type="ECO:0000256" key="1">
    <source>
        <dbReference type="ARBA" id="ARBA00004651"/>
    </source>
</evidence>
<dbReference type="Pfam" id="PF00795">
    <property type="entry name" value="CN_hydrolase"/>
    <property type="match status" value="1"/>
</dbReference>
<proteinExistence type="inferred from homology"/>
<dbReference type="Pfam" id="PF20154">
    <property type="entry name" value="LNT_N"/>
    <property type="match status" value="1"/>
</dbReference>
<feature type="transmembrane region" description="Helical" evidence="9">
    <location>
        <begin position="40"/>
        <end position="58"/>
    </location>
</feature>
<evidence type="ECO:0000256" key="5">
    <source>
        <dbReference type="ARBA" id="ARBA00022692"/>
    </source>
</evidence>
<name>A0A7W9BNE6_9RHOB</name>
<dbReference type="Proteomes" id="UP000535415">
    <property type="component" value="Unassembled WGS sequence"/>
</dbReference>
<keyword evidence="5 9" id="KW-0812">Transmembrane</keyword>
<keyword evidence="6 9" id="KW-1133">Transmembrane helix</keyword>
<evidence type="ECO:0000256" key="7">
    <source>
        <dbReference type="ARBA" id="ARBA00023136"/>
    </source>
</evidence>
<feature type="domain" description="CN hydrolase" evidence="10">
    <location>
        <begin position="234"/>
        <end position="476"/>
    </location>
</feature>
<evidence type="ECO:0000256" key="3">
    <source>
        <dbReference type="ARBA" id="ARBA00022475"/>
    </source>
</evidence>
<dbReference type="PANTHER" id="PTHR38686">
    <property type="entry name" value="APOLIPOPROTEIN N-ACYLTRANSFERASE"/>
    <property type="match status" value="1"/>
</dbReference>
<sequence length="505" mass="54319">MLQRPDDIFERFARLGWKGRGGILAALGVFIALGHAPLDWWFASVIGLAVALFLMRSAPDLRTALWHGWALGVGYFGFSLRWIISPFLVDIARDGWMAPFAVVLMAAGFALFWMLAAGITHKVFKGGIIGLALSIVAVEALRSLILTGFPWALLGHVLIPTFLGQAAAVGGPHLLTLIVTLLSASLAMLGVGRVKMGLSSAALTVATAAMFAFVNLATTSVARSLNDGPIVRLIQPNAPQDEKWDIEKRDIFFNRMLEFTGTGEIPDLIVWPESAIPTLLNYADPELELVSEAARGAPLIVGVNRAQGGLYFNSFVLMGRGGAIDAFYDKQHLVPFGEYVPGGDLLHNVGIQGFGSSYGGGFSAGEGIRTINVPGIGPIRPLICYEGIFAEEVGGTETRPRALVLITNDAWFGKDAGPYQHLAQARLRAIEQGLPMVRVANTGVSAMIDPYGKITASINMNTAGFIDAVLPDALPPTPYSKYGDIPVFLLLIVLMSGLFWRKRQF</sequence>
<accession>A0A7W9BNE6</accession>
<evidence type="ECO:0000259" key="10">
    <source>
        <dbReference type="PROSITE" id="PS50263"/>
    </source>
</evidence>
<gene>
    <name evidence="9" type="primary">lnt</name>
    <name evidence="11" type="ORF">FHS72_003378</name>
</gene>
<evidence type="ECO:0000256" key="9">
    <source>
        <dbReference type="HAMAP-Rule" id="MF_01148"/>
    </source>
</evidence>
<dbReference type="CDD" id="cd07571">
    <property type="entry name" value="ALP_N-acyl_transferase"/>
    <property type="match status" value="1"/>
</dbReference>
<evidence type="ECO:0000313" key="11">
    <source>
        <dbReference type="EMBL" id="MBB5723733.1"/>
    </source>
</evidence>
<evidence type="ECO:0000313" key="12">
    <source>
        <dbReference type="Proteomes" id="UP000535415"/>
    </source>
</evidence>
<dbReference type="EMBL" id="JACIJM010000013">
    <property type="protein sequence ID" value="MBB5723733.1"/>
    <property type="molecule type" value="Genomic_DNA"/>
</dbReference>
<feature type="transmembrane region" description="Helical" evidence="9">
    <location>
        <begin position="198"/>
        <end position="217"/>
    </location>
</feature>
<comment type="similarity">
    <text evidence="2 9">Belongs to the CN hydrolase family. Apolipoprotein N-acyltransferase subfamily.</text>
</comment>
<evidence type="ECO:0000256" key="2">
    <source>
        <dbReference type="ARBA" id="ARBA00010065"/>
    </source>
</evidence>
<dbReference type="GO" id="GO:0042158">
    <property type="term" value="P:lipoprotein biosynthetic process"/>
    <property type="evidence" value="ECO:0007669"/>
    <property type="project" value="UniProtKB-UniRule"/>
</dbReference>
<feature type="transmembrane region" description="Helical" evidence="9">
    <location>
        <begin position="12"/>
        <end position="34"/>
    </location>
</feature>
<dbReference type="Gene3D" id="3.60.110.10">
    <property type="entry name" value="Carbon-nitrogen hydrolase"/>
    <property type="match status" value="1"/>
</dbReference>
<feature type="transmembrane region" description="Helical" evidence="9">
    <location>
        <begin position="65"/>
        <end position="84"/>
    </location>
</feature>
<keyword evidence="12" id="KW-1185">Reference proteome</keyword>
<dbReference type="InterPro" id="IPR004563">
    <property type="entry name" value="Apolipo_AcylTrfase"/>
</dbReference>
<dbReference type="InterPro" id="IPR003010">
    <property type="entry name" value="C-N_Hydrolase"/>
</dbReference>
<dbReference type="RefSeq" id="WP_183530870.1">
    <property type="nucleotide sequence ID" value="NZ_JACIJM010000013.1"/>
</dbReference>
<dbReference type="HAMAP" id="MF_01148">
    <property type="entry name" value="Lnt"/>
    <property type="match status" value="1"/>
</dbReference>
<keyword evidence="3 9" id="KW-1003">Cell membrane</keyword>
<feature type="transmembrane region" description="Helical" evidence="9">
    <location>
        <begin position="173"/>
        <end position="191"/>
    </location>
</feature>
<dbReference type="SUPFAM" id="SSF56317">
    <property type="entry name" value="Carbon-nitrogen hydrolase"/>
    <property type="match status" value="1"/>
</dbReference>
<comment type="function">
    <text evidence="9">Catalyzes the phospholipid dependent N-acylation of the N-terminal cysteine of apolipoprotein, the last step in lipoprotein maturation.</text>
</comment>
<comment type="catalytic activity">
    <reaction evidence="9">
        <text>N-terminal S-1,2-diacyl-sn-glyceryl-L-cysteinyl-[lipoprotein] + a glycerophospholipid = N-acyl-S-1,2-diacyl-sn-glyceryl-L-cysteinyl-[lipoprotein] + a 2-acyl-sn-glycero-3-phospholipid + H(+)</text>
        <dbReference type="Rhea" id="RHEA:48228"/>
        <dbReference type="Rhea" id="RHEA-COMP:14681"/>
        <dbReference type="Rhea" id="RHEA-COMP:14684"/>
        <dbReference type="ChEBI" id="CHEBI:15378"/>
        <dbReference type="ChEBI" id="CHEBI:136912"/>
        <dbReference type="ChEBI" id="CHEBI:140656"/>
        <dbReference type="ChEBI" id="CHEBI:140657"/>
        <dbReference type="ChEBI" id="CHEBI:140660"/>
        <dbReference type="EC" id="2.3.1.269"/>
    </reaction>
</comment>
<dbReference type="PANTHER" id="PTHR38686:SF1">
    <property type="entry name" value="APOLIPOPROTEIN N-ACYLTRANSFERASE"/>
    <property type="match status" value="1"/>
</dbReference>
<dbReference type="EC" id="2.3.1.269" evidence="9"/>
<feature type="transmembrane region" description="Helical" evidence="9">
    <location>
        <begin position="128"/>
        <end position="153"/>
    </location>
</feature>
<dbReference type="GO" id="GO:0005886">
    <property type="term" value="C:plasma membrane"/>
    <property type="evidence" value="ECO:0007669"/>
    <property type="project" value="UniProtKB-SubCell"/>
</dbReference>
<dbReference type="AlphaFoldDB" id="A0A7W9BNE6"/>
<dbReference type="UniPathway" id="UPA00666"/>
<keyword evidence="7 9" id="KW-0472">Membrane</keyword>
<comment type="pathway">
    <text evidence="9">Protein modification; lipoprotein biosynthesis (N-acyl transfer).</text>
</comment>
<evidence type="ECO:0000256" key="4">
    <source>
        <dbReference type="ARBA" id="ARBA00022679"/>
    </source>
</evidence>
<dbReference type="InterPro" id="IPR036526">
    <property type="entry name" value="C-N_Hydrolase_sf"/>
</dbReference>
<dbReference type="GO" id="GO:0016410">
    <property type="term" value="F:N-acyltransferase activity"/>
    <property type="evidence" value="ECO:0007669"/>
    <property type="project" value="UniProtKB-UniRule"/>
</dbReference>
<comment type="subcellular location">
    <subcellularLocation>
        <location evidence="1 9">Cell membrane</location>
        <topology evidence="1 9">Multi-pass membrane protein</topology>
    </subcellularLocation>
</comment>
<keyword evidence="11" id="KW-0449">Lipoprotein</keyword>
<reference evidence="11 12" key="1">
    <citation type="submission" date="2020-08" db="EMBL/GenBank/DDBJ databases">
        <title>Genomic Encyclopedia of Type Strains, Phase IV (KMG-IV): sequencing the most valuable type-strain genomes for metagenomic binning, comparative biology and taxonomic classification.</title>
        <authorList>
            <person name="Goeker M."/>
        </authorList>
    </citation>
    <scope>NUCLEOTIDE SEQUENCE [LARGE SCALE GENOMIC DNA]</scope>
    <source>
        <strain evidence="11 12">DSM 101064</strain>
    </source>
</reference>
<evidence type="ECO:0000256" key="6">
    <source>
        <dbReference type="ARBA" id="ARBA00022989"/>
    </source>
</evidence>
<keyword evidence="8 9" id="KW-0012">Acyltransferase</keyword>
<feature type="transmembrane region" description="Helical" evidence="9">
    <location>
        <begin position="96"/>
        <end position="116"/>
    </location>
</feature>
<comment type="caution">
    <text evidence="11">The sequence shown here is derived from an EMBL/GenBank/DDBJ whole genome shotgun (WGS) entry which is preliminary data.</text>
</comment>
<keyword evidence="4 9" id="KW-0808">Transferase</keyword>